<name>A0ACC0FRS8_9ERIC</name>
<protein>
    <submittedName>
        <fullName evidence="1">Disease resistance protein</fullName>
    </submittedName>
</protein>
<dbReference type="Proteomes" id="UP001060215">
    <property type="component" value="Chromosome 13"/>
</dbReference>
<evidence type="ECO:0000313" key="2">
    <source>
        <dbReference type="Proteomes" id="UP001060215"/>
    </source>
</evidence>
<evidence type="ECO:0000313" key="1">
    <source>
        <dbReference type="EMBL" id="KAI7991475.1"/>
    </source>
</evidence>
<comment type="caution">
    <text evidence="1">The sequence shown here is derived from an EMBL/GenBank/DDBJ whole genome shotgun (WGS) entry which is preliminary data.</text>
</comment>
<keyword evidence="2" id="KW-1185">Reference proteome</keyword>
<reference evidence="1 2" key="1">
    <citation type="journal article" date="2022" name="Plant J.">
        <title>Chromosome-level genome of Camellia lanceoleosa provides a valuable resource for understanding genome evolution and self-incompatibility.</title>
        <authorList>
            <person name="Gong W."/>
            <person name="Xiao S."/>
            <person name="Wang L."/>
            <person name="Liao Z."/>
            <person name="Chang Y."/>
            <person name="Mo W."/>
            <person name="Hu G."/>
            <person name="Li W."/>
            <person name="Zhao G."/>
            <person name="Zhu H."/>
            <person name="Hu X."/>
            <person name="Ji K."/>
            <person name="Xiang X."/>
            <person name="Song Q."/>
            <person name="Yuan D."/>
            <person name="Jin S."/>
            <person name="Zhang L."/>
        </authorList>
    </citation>
    <scope>NUCLEOTIDE SEQUENCE [LARGE SCALE GENOMIC DNA]</scope>
    <source>
        <strain evidence="1">SQ_2022a</strain>
    </source>
</reference>
<dbReference type="EMBL" id="CM045770">
    <property type="protein sequence ID" value="KAI7991475.1"/>
    <property type="molecule type" value="Genomic_DNA"/>
</dbReference>
<organism evidence="1 2">
    <name type="scientific">Camellia lanceoleosa</name>
    <dbReference type="NCBI Taxonomy" id="1840588"/>
    <lineage>
        <taxon>Eukaryota</taxon>
        <taxon>Viridiplantae</taxon>
        <taxon>Streptophyta</taxon>
        <taxon>Embryophyta</taxon>
        <taxon>Tracheophyta</taxon>
        <taxon>Spermatophyta</taxon>
        <taxon>Magnoliopsida</taxon>
        <taxon>eudicotyledons</taxon>
        <taxon>Gunneridae</taxon>
        <taxon>Pentapetalae</taxon>
        <taxon>asterids</taxon>
        <taxon>Ericales</taxon>
        <taxon>Theaceae</taxon>
        <taxon>Camellia</taxon>
    </lineage>
</organism>
<proteinExistence type="predicted"/>
<gene>
    <name evidence="1" type="ORF">LOK49_LG12G01990</name>
</gene>
<accession>A0ACC0FRS8</accession>
<sequence>MWNHIEELPSEPPNCPRLITFLFQGNMSKELRIQNSFFLYMPRLKVLDLSDTKIESLPDSISMLENLHQLLLCGCYQIKNVPSLEKLKALEHFELIWSPVEKVPQGIGELVNLRKLTLSMNHNLKYVPSLEKLKALEHFELTHSQIEEAPQGIEELVNLRKLTLSMNHNLKYVPSLEKLKALEHFELTHSQIEEAPQGIEELVNLRKLTLRKNRKLKYVPSLEKLKALEHFELTHSQIEEAPQGELQPKICAARETEALEHFALIHSQIEEVPQGIEELVNLRKLELSGYKLGMSPCRKLCRLTQLHYLVILRTIVKFSAEELLCLKQLKVLEAQFHNVQELTKYVKSGQYKSLENYSLEVGNTKVCECHGFLSSIGVDAVVIPSNISKLYIKRWHNHISLSDIQSLRNARDLETFTIKECDGLESIFSSSSSCFSEDYHIPLTTIEQLTFWNLPNFRVLFDRVVPPHNISFNLKRLVLWQCPKMENIFSTLLLHNFPNLEKLRVQFCKNVEEIIVEVETSNRGGHREDYGDIITLPNLKKLYLRYLPRLESIYKGIMVCESLQIIAIWDCPMLRRLPISLHMNEDGEQATAPPALQIISGEKEWWESLEWDNPLTKTTLQPFYSGGYYPGKATERNHYH</sequence>